<gene>
    <name evidence="2" type="ORF">B840_00730</name>
</gene>
<dbReference type="EMBL" id="CP007790">
    <property type="protein sequence ID" value="AJK67786.1"/>
    <property type="molecule type" value="Genomic_DNA"/>
</dbReference>
<evidence type="ECO:0000313" key="2">
    <source>
        <dbReference type="EMBL" id="AJK67786.1"/>
    </source>
</evidence>
<keyword evidence="1" id="KW-1133">Transmembrane helix</keyword>
<dbReference type="HOGENOM" id="CLU_098222_1_0_11"/>
<dbReference type="Proteomes" id="UP000031928">
    <property type="component" value="Chromosome"/>
</dbReference>
<dbReference type="OrthoDB" id="4415963at2"/>
<keyword evidence="3" id="KW-1185">Reference proteome</keyword>
<dbReference type="KEGG" id="cmq:B840_00730"/>
<dbReference type="AlphaFoldDB" id="A0A0B6TSP5"/>
<evidence type="ECO:0000313" key="3">
    <source>
        <dbReference type="Proteomes" id="UP000031928"/>
    </source>
</evidence>
<name>A0A0B6TSP5_9CORY</name>
<sequence length="205" mass="21958">MSSYRLQPATDRRWWWSLFGVTAVVLLLPAALLPLVPTRAVSSDVRLGMTGYSWSIPLDLSCSPGSDLLVEGWTCGSVSLQTMIVEGGADPDRTLRRMMRAASSGLAPTGAEILREGDARMLIDAPTASVGMSLEGSGEQEGLTMIAVLTGPGEQVVPLADLVWEKFTGQGLPEIVREAIVTPTFEGDGWIPIPFEPLEMTKVSV</sequence>
<organism evidence="2 3">
    <name type="scientific">Corynebacterium marinum DSM 44953</name>
    <dbReference type="NCBI Taxonomy" id="1224162"/>
    <lineage>
        <taxon>Bacteria</taxon>
        <taxon>Bacillati</taxon>
        <taxon>Actinomycetota</taxon>
        <taxon>Actinomycetes</taxon>
        <taxon>Mycobacteriales</taxon>
        <taxon>Corynebacteriaceae</taxon>
        <taxon>Corynebacterium</taxon>
    </lineage>
</organism>
<proteinExistence type="predicted"/>
<dbReference type="STRING" id="1224162.B840_00730"/>
<feature type="transmembrane region" description="Helical" evidence="1">
    <location>
        <begin position="14"/>
        <end position="36"/>
    </location>
</feature>
<evidence type="ECO:0008006" key="4">
    <source>
        <dbReference type="Google" id="ProtNLM"/>
    </source>
</evidence>
<protein>
    <recommendedName>
        <fullName evidence="4">Secreted protein</fullName>
    </recommendedName>
</protein>
<keyword evidence="1" id="KW-0812">Transmembrane</keyword>
<evidence type="ECO:0000256" key="1">
    <source>
        <dbReference type="SAM" id="Phobius"/>
    </source>
</evidence>
<reference evidence="2 3" key="1">
    <citation type="submission" date="2014-05" db="EMBL/GenBank/DDBJ databases">
        <title>Complete genome sequence of Corynebacterium marinum DSM 44953.</title>
        <authorList>
            <person name="Schaffert L."/>
            <person name="Albersmeier A."/>
            <person name="Kalinowski J."/>
            <person name="Ruckert C."/>
        </authorList>
    </citation>
    <scope>NUCLEOTIDE SEQUENCE [LARGE SCALE GENOMIC DNA]</scope>
    <source>
        <strain evidence="2 3">DSM 44953</strain>
    </source>
</reference>
<accession>A0A0B6TSP5</accession>
<dbReference type="RefSeq" id="WP_156971805.1">
    <property type="nucleotide sequence ID" value="NZ_CP007790.1"/>
</dbReference>
<keyword evidence="1" id="KW-0472">Membrane</keyword>